<feature type="coiled-coil region" evidence="1">
    <location>
        <begin position="78"/>
        <end position="105"/>
    </location>
</feature>
<name>B6W9X3_9FIRM</name>
<accession>B6W9X3</accession>
<gene>
    <name evidence="2" type="ORF">ANHYDRO_01399</name>
</gene>
<reference evidence="2 3" key="1">
    <citation type="submission" date="2008-09" db="EMBL/GenBank/DDBJ databases">
        <authorList>
            <person name="Fulton L."/>
            <person name="Clifton S."/>
            <person name="Fulton B."/>
            <person name="Xu J."/>
            <person name="Minx P."/>
            <person name="Pepin K.H."/>
            <person name="Johnson M."/>
            <person name="Thiruvilangam P."/>
            <person name="Bhonagiri V."/>
            <person name="Nash W.E."/>
            <person name="Mardis E.R."/>
            <person name="Wilson R.K."/>
        </authorList>
    </citation>
    <scope>NUCLEOTIDE SEQUENCE [LARGE SCALE GENOMIC DNA]</scope>
    <source>
        <strain evidence="2 3">DSM 7454</strain>
    </source>
</reference>
<protein>
    <recommendedName>
        <fullName evidence="4">Phage transcriptional regulator, RinA family</fullName>
    </recommendedName>
</protein>
<dbReference type="Proteomes" id="UP000005451">
    <property type="component" value="Unassembled WGS sequence"/>
</dbReference>
<evidence type="ECO:0000256" key="1">
    <source>
        <dbReference type="SAM" id="Coils"/>
    </source>
</evidence>
<dbReference type="AlphaFoldDB" id="B6W9X3"/>
<dbReference type="EMBL" id="ABXA01000036">
    <property type="protein sequence ID" value="EEB35733.1"/>
    <property type="molecule type" value="Genomic_DNA"/>
</dbReference>
<dbReference type="eggNOG" id="ENOG5030GIS">
    <property type="taxonomic scope" value="Bacteria"/>
</dbReference>
<proteinExistence type="predicted"/>
<keyword evidence="1" id="KW-0175">Coiled coil</keyword>
<evidence type="ECO:0000313" key="3">
    <source>
        <dbReference type="Proteomes" id="UP000005451"/>
    </source>
</evidence>
<dbReference type="STRING" id="561177.ANHYDRO_01399"/>
<sequence length="159" mass="18880">MNYRKIRESRKRRENIEIVKVRLSNYGKNLKLIDDIRAEIVEKRDRLDALRCGWSDSDPTFSGGTSQEEKIILILDEIKFLEDEIRKILLDCEEISNAIAKLNDNMLQSIVFRLWVYDKYSDKHDTIRGIARKYDLSKNMIWRKSDTALLSIYKSLYND</sequence>
<organism evidence="2 3">
    <name type="scientific">Anaerococcus hydrogenalis DSM 7454</name>
    <dbReference type="NCBI Taxonomy" id="561177"/>
    <lineage>
        <taxon>Bacteria</taxon>
        <taxon>Bacillati</taxon>
        <taxon>Bacillota</taxon>
        <taxon>Tissierellia</taxon>
        <taxon>Tissierellales</taxon>
        <taxon>Peptoniphilaceae</taxon>
        <taxon>Anaerococcus</taxon>
    </lineage>
</organism>
<dbReference type="RefSeq" id="WP_004814587.1">
    <property type="nucleotide sequence ID" value="NZ_ABXA01000036.1"/>
</dbReference>
<evidence type="ECO:0008006" key="4">
    <source>
        <dbReference type="Google" id="ProtNLM"/>
    </source>
</evidence>
<evidence type="ECO:0000313" key="2">
    <source>
        <dbReference type="EMBL" id="EEB35733.1"/>
    </source>
</evidence>
<reference evidence="2 3" key="2">
    <citation type="submission" date="2008-10" db="EMBL/GenBank/DDBJ databases">
        <title>Draft genome sequence of Anaerococcus hydrogenalis (DSM 7454).</title>
        <authorList>
            <person name="Sudarsanam P."/>
            <person name="Ley R."/>
            <person name="Guruge J."/>
            <person name="Turnbaugh P.J."/>
            <person name="Mahowald M."/>
            <person name="Liep D."/>
            <person name="Gordon J."/>
        </authorList>
    </citation>
    <scope>NUCLEOTIDE SEQUENCE [LARGE SCALE GENOMIC DNA]</scope>
    <source>
        <strain evidence="2 3">DSM 7454</strain>
    </source>
</reference>
<comment type="caution">
    <text evidence="2">The sequence shown here is derived from an EMBL/GenBank/DDBJ whole genome shotgun (WGS) entry which is preliminary data.</text>
</comment>